<dbReference type="PANTHER" id="PTHR30427:SF1">
    <property type="entry name" value="TRANSCRIPTIONAL ACTIVATOR PROTEIN LYSR"/>
    <property type="match status" value="1"/>
</dbReference>
<dbReference type="SUPFAM" id="SSF46785">
    <property type="entry name" value="Winged helix' DNA-binding domain"/>
    <property type="match status" value="1"/>
</dbReference>
<dbReference type="GO" id="GO:0003700">
    <property type="term" value="F:DNA-binding transcription factor activity"/>
    <property type="evidence" value="ECO:0007669"/>
    <property type="project" value="InterPro"/>
</dbReference>
<dbReference type="Proteomes" id="UP000248856">
    <property type="component" value="Unassembled WGS sequence"/>
</dbReference>
<dbReference type="AlphaFoldDB" id="A0A328YVY6"/>
<dbReference type="Gene3D" id="1.10.10.10">
    <property type="entry name" value="Winged helix-like DNA-binding domain superfamily/Winged helix DNA-binding domain"/>
    <property type="match status" value="1"/>
</dbReference>
<dbReference type="InterPro" id="IPR000847">
    <property type="entry name" value="LysR_HTH_N"/>
</dbReference>
<dbReference type="GO" id="GO:0043565">
    <property type="term" value="F:sequence-specific DNA binding"/>
    <property type="evidence" value="ECO:0007669"/>
    <property type="project" value="TreeGrafter"/>
</dbReference>
<dbReference type="Pfam" id="PF03466">
    <property type="entry name" value="LysR_substrate"/>
    <property type="match status" value="1"/>
</dbReference>
<name>A0A328YVY6_9BURK</name>
<protein>
    <submittedName>
        <fullName evidence="6">DNA-binding transcriptional LysR family regulator</fullName>
    </submittedName>
</protein>
<keyword evidence="7" id="KW-1185">Reference proteome</keyword>
<dbReference type="InterPro" id="IPR036390">
    <property type="entry name" value="WH_DNA-bd_sf"/>
</dbReference>
<dbReference type="InterPro" id="IPR036388">
    <property type="entry name" value="WH-like_DNA-bd_sf"/>
</dbReference>
<accession>A0A328YVY6</accession>
<organism evidence="6 7">
    <name type="scientific">Paracidovorax anthurii</name>
    <dbReference type="NCBI Taxonomy" id="78229"/>
    <lineage>
        <taxon>Bacteria</taxon>
        <taxon>Pseudomonadati</taxon>
        <taxon>Pseudomonadota</taxon>
        <taxon>Betaproteobacteria</taxon>
        <taxon>Burkholderiales</taxon>
        <taxon>Comamonadaceae</taxon>
        <taxon>Paracidovorax</taxon>
    </lineage>
</organism>
<dbReference type="Pfam" id="PF00126">
    <property type="entry name" value="HTH_1"/>
    <property type="match status" value="1"/>
</dbReference>
<dbReference type="Gene3D" id="3.40.190.290">
    <property type="match status" value="1"/>
</dbReference>
<feature type="domain" description="HTH lysR-type" evidence="5">
    <location>
        <begin position="4"/>
        <end position="61"/>
    </location>
</feature>
<evidence type="ECO:0000256" key="2">
    <source>
        <dbReference type="ARBA" id="ARBA00023015"/>
    </source>
</evidence>
<evidence type="ECO:0000313" key="6">
    <source>
        <dbReference type="EMBL" id="RAR78181.1"/>
    </source>
</evidence>
<keyword evidence="4" id="KW-0804">Transcription</keyword>
<gene>
    <name evidence="6" type="ORF">AX018_103244</name>
</gene>
<sequence length="302" mass="32426">MLQFRLRQMEVFRAVMLTGSVKGAASLLCMSQPAVSRAIAHTEQTIGFALFQRTKGRLAATQEAQALIGEVEAFYRHAIQVNDFAANLRNGSAGTLTIYTSHCLSRGLVSRAIVRFLANHPKVHVQLRACVLADLPSAVVGNKADLGVAVLPLDHVHLHVQRFTEGRMVCVMPTDHPLANAEAVSFADLAAHPTIAPHPSIAFGQMIATALQKAGVTLDSRIDIHHMDVACALVRAGAGVAIVDEFTVEGLGCGDLRMLPLAEEIVLTPAVLRSTLCADRPYVKSFVAALTEQARIDRISTV</sequence>
<comment type="caution">
    <text evidence="6">The sequence shown here is derived from an EMBL/GenBank/DDBJ whole genome shotgun (WGS) entry which is preliminary data.</text>
</comment>
<dbReference type="PANTHER" id="PTHR30427">
    <property type="entry name" value="TRANSCRIPTIONAL ACTIVATOR PROTEIN LYSR"/>
    <property type="match status" value="1"/>
</dbReference>
<evidence type="ECO:0000259" key="5">
    <source>
        <dbReference type="PROSITE" id="PS50931"/>
    </source>
</evidence>
<evidence type="ECO:0000256" key="1">
    <source>
        <dbReference type="ARBA" id="ARBA00009437"/>
    </source>
</evidence>
<proteinExistence type="inferred from homology"/>
<dbReference type="InterPro" id="IPR005119">
    <property type="entry name" value="LysR_subst-bd"/>
</dbReference>
<keyword evidence="3 6" id="KW-0238">DNA-binding</keyword>
<evidence type="ECO:0000313" key="7">
    <source>
        <dbReference type="Proteomes" id="UP000248856"/>
    </source>
</evidence>
<keyword evidence="2" id="KW-0805">Transcription regulation</keyword>
<dbReference type="EMBL" id="QLTA01000032">
    <property type="protein sequence ID" value="RAR78181.1"/>
    <property type="molecule type" value="Genomic_DNA"/>
</dbReference>
<reference evidence="6 7" key="1">
    <citation type="submission" date="2018-06" db="EMBL/GenBank/DDBJ databases">
        <title>Genomic Encyclopedia of Archaeal and Bacterial Type Strains, Phase II (KMG-II): from individual species to whole genera.</title>
        <authorList>
            <person name="Goeker M."/>
        </authorList>
    </citation>
    <scope>NUCLEOTIDE SEQUENCE [LARGE SCALE GENOMIC DNA]</scope>
    <source>
        <strain evidence="6 7">CFPB 3232</strain>
    </source>
</reference>
<evidence type="ECO:0000256" key="4">
    <source>
        <dbReference type="ARBA" id="ARBA00023163"/>
    </source>
</evidence>
<comment type="similarity">
    <text evidence="1">Belongs to the LysR transcriptional regulatory family.</text>
</comment>
<dbReference type="SUPFAM" id="SSF53850">
    <property type="entry name" value="Periplasmic binding protein-like II"/>
    <property type="match status" value="1"/>
</dbReference>
<dbReference type="GO" id="GO:0010628">
    <property type="term" value="P:positive regulation of gene expression"/>
    <property type="evidence" value="ECO:0007669"/>
    <property type="project" value="TreeGrafter"/>
</dbReference>
<dbReference type="PROSITE" id="PS50931">
    <property type="entry name" value="HTH_LYSR"/>
    <property type="match status" value="1"/>
</dbReference>
<evidence type="ECO:0000256" key="3">
    <source>
        <dbReference type="ARBA" id="ARBA00023125"/>
    </source>
</evidence>